<accession>F4KN32</accession>
<dbReference type="InterPro" id="IPR032675">
    <property type="entry name" value="LRR_dom_sf"/>
</dbReference>
<feature type="chain" id="PRO_5003309965" evidence="3">
    <location>
        <begin position="21"/>
        <end position="860"/>
    </location>
</feature>
<keyword evidence="3" id="KW-0732">Signal</keyword>
<dbReference type="STRING" id="879243.Poras_0416"/>
<feature type="signal peptide" evidence="3">
    <location>
        <begin position="1"/>
        <end position="20"/>
    </location>
</feature>
<keyword evidence="1" id="KW-0433">Leucine-rich repeat</keyword>
<gene>
    <name evidence="4" type="ordered locus">Poras_0416</name>
</gene>
<proteinExistence type="predicted"/>
<evidence type="ECO:0000256" key="1">
    <source>
        <dbReference type="ARBA" id="ARBA00022614"/>
    </source>
</evidence>
<dbReference type="Gene3D" id="3.80.10.10">
    <property type="entry name" value="Ribonuclease Inhibitor"/>
    <property type="match status" value="3"/>
</dbReference>
<dbReference type="PANTHER" id="PTHR47566">
    <property type="match status" value="1"/>
</dbReference>
<dbReference type="EMBL" id="CP002689">
    <property type="protein sequence ID" value="AEE12370.1"/>
    <property type="molecule type" value="Genomic_DNA"/>
</dbReference>
<dbReference type="OrthoDB" id="1014871at2"/>
<dbReference type="SUPFAM" id="SSF52058">
    <property type="entry name" value="L domain-like"/>
    <property type="match status" value="2"/>
</dbReference>
<dbReference type="InterPro" id="IPR052574">
    <property type="entry name" value="CDIRP"/>
</dbReference>
<keyword evidence="5" id="KW-1185">Reference proteome</keyword>
<evidence type="ECO:0000256" key="3">
    <source>
        <dbReference type="SAM" id="SignalP"/>
    </source>
</evidence>
<dbReference type="PANTHER" id="PTHR47566:SF1">
    <property type="entry name" value="PROTEIN NUD1"/>
    <property type="match status" value="1"/>
</dbReference>
<evidence type="ECO:0000313" key="4">
    <source>
        <dbReference type="EMBL" id="AEE12370.1"/>
    </source>
</evidence>
<dbReference type="AlphaFoldDB" id="F4KN32"/>
<dbReference type="RefSeq" id="WP_013759987.1">
    <property type="nucleotide sequence ID" value="NC_015501.1"/>
</dbReference>
<name>F4KN32_PORAD</name>
<organism evidence="4 5">
    <name type="scientific">Porphyromonas asaccharolytica (strain ATCC 25260 / DSM 20707 / BCRC 10618 / CCUG 7834 / JCM 6326 / LMG 13178 / VPI 4198 / B440)</name>
    <name type="common">Bacteroides asaccharolyticus</name>
    <dbReference type="NCBI Taxonomy" id="879243"/>
    <lineage>
        <taxon>Bacteria</taxon>
        <taxon>Pseudomonadati</taxon>
        <taxon>Bacteroidota</taxon>
        <taxon>Bacteroidia</taxon>
        <taxon>Bacteroidales</taxon>
        <taxon>Porphyromonadaceae</taxon>
        <taxon>Porphyromonas</taxon>
    </lineage>
</organism>
<keyword evidence="2" id="KW-0677">Repeat</keyword>
<sequence length="860" mass="93050">MTKKALLLLLTLLTTSAMWAQSVPPMGTKCITLEVQPGKTFQFGLIARSDARQAWIELQEGEFTPLSIGDNPSVPTVFKYTSTAGRVKIYGSFHVFGCPANGAAITGVDATNFTPLEQLYCDNNALTSLSVKGCTKLRLLSCATNALTSLDLSGCAALEELSCFNNQLTSLALTSAVKLQKMNCAQNALTALDLSTCSKLQAVYAGENQIASIALPETNEISLLSAYQNKIQSLDLNKLPLLEDLDIYDNQLTALDCHLSPKLTSVDCSENKLTQLDLTSSRATLTTLSCSDNQITQLQIAGCTLLNSLNASNNQLSSITLTGFAALERLSIYANRLTALDVTDCTALVHLSADENSMDACSLNDLFRSLPTPQSQGNLSIVGNPGATTSTTTLAQQRNWQVDVQGDNTGCPSGDVEAPPAGTPVITLTTKPGSNITVTMRVYEPDSYVWIEATPGTFQKMLISSDYDNPSEFHIVCPGSTVRLHSNVADFSCSKNGEAITAIDASNNPELGTLYCHENAITSIKVTGCPYLVDLSCGKNQIKELDLTGLNYLQYLYCYENQIDRLDIAHCKLLQELECSANNIEQLDLSNLSKATLIMCHTNRIQQLDLSSCKKLEEFNCANNQIKELRLDACESLKGFACGSNLLTQLDVSKCAKLNRLFCSVNPNLTQITFAPHSALQQFSAMECGLTRLEIPESPNLTKVKLTQNPLQSLTLGSCNKLNYLAVDQCVIAPCDMNQLFEALPKVTTGEIRIAGNPEVATAKTDIATQKGWQVDVTGDGSGCPNSIVRIDEASYRITTAPHTIEVTTPQQAQVIVYDTTGDQVASFVTEPHRATTIRHLSDATYIVSIDGKAYKVLVR</sequence>
<evidence type="ECO:0000313" key="5">
    <source>
        <dbReference type="Proteomes" id="UP000006545"/>
    </source>
</evidence>
<dbReference type="HOGENOM" id="CLU_300129_0_0_10"/>
<reference evidence="5" key="1">
    <citation type="submission" date="2011-04" db="EMBL/GenBank/DDBJ databases">
        <title>The complete genome of Porphyromonas asaccharolytica DSM 20707.</title>
        <authorList>
            <person name="Lucas S."/>
            <person name="Han J."/>
            <person name="Lapidus A."/>
            <person name="Bruce D."/>
            <person name="Goodwin L."/>
            <person name="Pitluck S."/>
            <person name="Peters L."/>
            <person name="Kyrpides N."/>
            <person name="Mavromatis K."/>
            <person name="Ivanova N."/>
            <person name="Ovchinnikova G."/>
            <person name="Pagani I."/>
            <person name="Lu M."/>
            <person name="Detter J.C."/>
            <person name="Tapia R."/>
            <person name="Han C."/>
            <person name="Land M."/>
            <person name="Hauser L."/>
            <person name="Markowitz V."/>
            <person name="Cheng J.-F."/>
            <person name="Hugenholtz P."/>
            <person name="Woyke T."/>
            <person name="Wu D."/>
            <person name="Gronow S."/>
            <person name="Wellnitz S."/>
            <person name="Brambilla E."/>
            <person name="Klenk H.-P."/>
            <person name="Eisen J.A."/>
        </authorList>
    </citation>
    <scope>NUCLEOTIDE SEQUENCE [LARGE SCALE GENOMIC DNA]</scope>
    <source>
        <strain evidence="5">ATCC 25260 / DSM 20707 / VPI 4198</strain>
    </source>
</reference>
<evidence type="ECO:0000256" key="2">
    <source>
        <dbReference type="ARBA" id="ARBA00022737"/>
    </source>
</evidence>
<dbReference type="eggNOG" id="COG4886">
    <property type="taxonomic scope" value="Bacteria"/>
</dbReference>
<dbReference type="KEGG" id="pah:Poras_0416"/>
<protein>
    <submittedName>
        <fullName evidence="4">Uncharacterized protein</fullName>
    </submittedName>
</protein>
<dbReference type="Proteomes" id="UP000006545">
    <property type="component" value="Chromosome"/>
</dbReference>
<dbReference type="GO" id="GO:0035591">
    <property type="term" value="F:signaling adaptor activity"/>
    <property type="evidence" value="ECO:0007669"/>
    <property type="project" value="TreeGrafter"/>
</dbReference>